<feature type="signal peptide" evidence="4">
    <location>
        <begin position="1"/>
        <end position="24"/>
    </location>
</feature>
<keyword evidence="6" id="KW-1185">Reference proteome</keyword>
<keyword evidence="3" id="KW-0325">Glycoprotein</keyword>
<keyword evidence="1 4" id="KW-0732">Signal</keyword>
<dbReference type="OrthoDB" id="344301at2"/>
<dbReference type="Gene3D" id="2.130.10.130">
    <property type="entry name" value="Integrin alpha, N-terminal"/>
    <property type="match status" value="2"/>
</dbReference>
<evidence type="ECO:0000256" key="4">
    <source>
        <dbReference type="SAM" id="SignalP"/>
    </source>
</evidence>
<dbReference type="PROSITE" id="PS51470">
    <property type="entry name" value="FG_GAP"/>
    <property type="match status" value="2"/>
</dbReference>
<dbReference type="Pfam" id="PF01839">
    <property type="entry name" value="FG-GAP"/>
    <property type="match status" value="1"/>
</dbReference>
<dbReference type="SUPFAM" id="SSF69318">
    <property type="entry name" value="Integrin alpha N-terminal domain"/>
    <property type="match status" value="1"/>
</dbReference>
<dbReference type="RefSeq" id="WP_092651806.1">
    <property type="nucleotide sequence ID" value="NZ_LT629732.1"/>
</dbReference>
<name>A0A1H1P464_9ACTN</name>
<organism evidence="5 6">
    <name type="scientific">Actinopolymorpha singaporensis</name>
    <dbReference type="NCBI Taxonomy" id="117157"/>
    <lineage>
        <taxon>Bacteria</taxon>
        <taxon>Bacillati</taxon>
        <taxon>Actinomycetota</taxon>
        <taxon>Actinomycetes</taxon>
        <taxon>Propionibacteriales</taxon>
        <taxon>Actinopolymorphaceae</taxon>
        <taxon>Actinopolymorpha</taxon>
    </lineage>
</organism>
<keyword evidence="2" id="KW-0677">Repeat</keyword>
<accession>A0A1H1P464</accession>
<evidence type="ECO:0000256" key="1">
    <source>
        <dbReference type="ARBA" id="ARBA00022729"/>
    </source>
</evidence>
<evidence type="ECO:0000313" key="6">
    <source>
        <dbReference type="Proteomes" id="UP000198983"/>
    </source>
</evidence>
<proteinExistence type="predicted"/>
<evidence type="ECO:0000313" key="5">
    <source>
        <dbReference type="EMBL" id="SDS05984.1"/>
    </source>
</evidence>
<dbReference type="STRING" id="117157.SAMN04489717_1482"/>
<dbReference type="InterPro" id="IPR028994">
    <property type="entry name" value="Integrin_alpha_N"/>
</dbReference>
<protein>
    <submittedName>
        <fullName evidence="5">FG-GAP repeat-containing protein</fullName>
    </submittedName>
</protein>
<dbReference type="PANTHER" id="PTHR36220:SF1">
    <property type="entry name" value="GAMMA TUBULIN COMPLEX COMPONENT C-TERMINAL DOMAIN-CONTAINING PROTEIN"/>
    <property type="match status" value="1"/>
</dbReference>
<dbReference type="Proteomes" id="UP000198983">
    <property type="component" value="Chromosome I"/>
</dbReference>
<dbReference type="InterPro" id="IPR013519">
    <property type="entry name" value="Int_alpha_beta-p"/>
</dbReference>
<dbReference type="SMART" id="SM00191">
    <property type="entry name" value="Int_alpha"/>
    <property type="match status" value="4"/>
</dbReference>
<dbReference type="EMBL" id="LT629732">
    <property type="protein sequence ID" value="SDS05984.1"/>
    <property type="molecule type" value="Genomic_DNA"/>
</dbReference>
<dbReference type="InterPro" id="IPR013517">
    <property type="entry name" value="FG-GAP"/>
</dbReference>
<evidence type="ECO:0000256" key="3">
    <source>
        <dbReference type="ARBA" id="ARBA00023180"/>
    </source>
</evidence>
<dbReference type="AlphaFoldDB" id="A0A1H1P464"/>
<reference evidence="5 6" key="1">
    <citation type="submission" date="2016-10" db="EMBL/GenBank/DDBJ databases">
        <authorList>
            <person name="de Groot N.N."/>
        </authorList>
    </citation>
    <scope>NUCLEOTIDE SEQUENCE [LARGE SCALE GENOMIC DNA]</scope>
    <source>
        <strain evidence="5 6">DSM 22024</strain>
    </source>
</reference>
<gene>
    <name evidence="5" type="ORF">SAMN04489717_1482</name>
</gene>
<dbReference type="PANTHER" id="PTHR36220">
    <property type="entry name" value="UNNAMED PRODUCT"/>
    <property type="match status" value="1"/>
</dbReference>
<evidence type="ECO:0000256" key="2">
    <source>
        <dbReference type="ARBA" id="ARBA00022737"/>
    </source>
</evidence>
<sequence>MRAIPVVALSAALSVVVAAAPALAVTPPLIAAIGIPGEDLGTQQDAGAVEVRYADGRHQILHPSGYHAGDRFGTAVAVLDVDGDSVSDVVVGAPGRDVGTTADAGAVYLYRGSSTGLHLWKVLTQGSGGVPGPAQAGAAFGSALSWSAGSSSTPRSLTVGAPRWDAGGATDAGAVAILSLTRSADPAVTGTLLTENSPQLGSSAQPGDRLGAAVQGPGALAAPGRTVNGAKGAGAVYVRVDPQVDAYTRISQDTPNMPGTAEAGDGFGSALSYGAPSGLWIGVPGEDVGSLTDAGMVNTFGDTNEDGIPAEPGPAYTQNTSGPGGPIAGSAEAGDRFGAALASYTGEQSDSDVVLVGVPGEDLGSVRDAGMVNEIWGGGASLTQANTAGIEEAGDRFGSSLVAGNGFGGNWNPRILVGAPGEDAGAGAVVVVSNGAAIWKQVTGSPEAGDGYGSAEASRLG</sequence>
<feature type="chain" id="PRO_5009256155" evidence="4">
    <location>
        <begin position="25"/>
        <end position="461"/>
    </location>
</feature>